<feature type="transmembrane region" description="Helical" evidence="8">
    <location>
        <begin position="143"/>
        <end position="162"/>
    </location>
</feature>
<accession>A0A9W7ZLH4</accession>
<name>A0A9W7ZLH4_9FUNG</name>
<dbReference type="Pfam" id="PF14703">
    <property type="entry name" value="PHM7_cyt"/>
    <property type="match status" value="1"/>
</dbReference>
<dbReference type="InterPro" id="IPR003864">
    <property type="entry name" value="CSC1/OSCA1-like_7TM"/>
</dbReference>
<evidence type="ECO:0000259" key="11">
    <source>
        <dbReference type="Pfam" id="PF14703"/>
    </source>
</evidence>
<evidence type="ECO:0000256" key="1">
    <source>
        <dbReference type="ARBA" id="ARBA00004141"/>
    </source>
</evidence>
<feature type="region of interest" description="Disordered" evidence="7">
    <location>
        <begin position="1379"/>
        <end position="1433"/>
    </location>
</feature>
<feature type="region of interest" description="Disordered" evidence="7">
    <location>
        <begin position="1457"/>
        <end position="1530"/>
    </location>
</feature>
<feature type="domain" description="CSC1/OSCA1-like cytosolic" evidence="11">
    <location>
        <begin position="189"/>
        <end position="421"/>
    </location>
</feature>
<feature type="region of interest" description="Disordered" evidence="7">
    <location>
        <begin position="1285"/>
        <end position="1318"/>
    </location>
</feature>
<evidence type="ECO:0000256" key="4">
    <source>
        <dbReference type="ARBA" id="ARBA00022692"/>
    </source>
</evidence>
<dbReference type="PANTHER" id="PTHR13018">
    <property type="entry name" value="PROBABLE MEMBRANE PROTEIN DUF221-RELATED"/>
    <property type="match status" value="1"/>
</dbReference>
<reference evidence="12" key="1">
    <citation type="submission" date="2022-07" db="EMBL/GenBank/DDBJ databases">
        <title>Phylogenomic reconstructions and comparative analyses of Kickxellomycotina fungi.</title>
        <authorList>
            <person name="Reynolds N.K."/>
            <person name="Stajich J.E."/>
            <person name="Barry K."/>
            <person name="Grigoriev I.V."/>
            <person name="Crous P."/>
            <person name="Smith M.E."/>
        </authorList>
    </citation>
    <scope>NUCLEOTIDE SEQUENCE</scope>
    <source>
        <strain evidence="12">RSA 861</strain>
    </source>
</reference>
<keyword evidence="6 8" id="KW-0472">Membrane</keyword>
<dbReference type="Pfam" id="PF02714">
    <property type="entry name" value="RSN1_7TM"/>
    <property type="match status" value="1"/>
</dbReference>
<feature type="domain" description="CSC1/OSCA1-like N-terminal transmembrane" evidence="10">
    <location>
        <begin position="16"/>
        <end position="164"/>
    </location>
</feature>
<feature type="transmembrane region" description="Helical" evidence="8">
    <location>
        <begin position="13"/>
        <end position="34"/>
    </location>
</feature>
<evidence type="ECO:0000256" key="5">
    <source>
        <dbReference type="ARBA" id="ARBA00022989"/>
    </source>
</evidence>
<feature type="compositionally biased region" description="Basic and acidic residues" evidence="7">
    <location>
        <begin position="1516"/>
        <end position="1530"/>
    </location>
</feature>
<dbReference type="InterPro" id="IPR032880">
    <property type="entry name" value="CSC1/OSCA1-like_N"/>
</dbReference>
<keyword evidence="5 8" id="KW-1133">Transmembrane helix</keyword>
<feature type="transmembrane region" description="Helical" evidence="8">
    <location>
        <begin position="528"/>
        <end position="546"/>
    </location>
</feature>
<feature type="compositionally biased region" description="Low complexity" evidence="7">
    <location>
        <begin position="799"/>
        <end position="813"/>
    </location>
</feature>
<feature type="transmembrane region" description="Helical" evidence="8">
    <location>
        <begin position="488"/>
        <end position="507"/>
    </location>
</feature>
<feature type="region of interest" description="Disordered" evidence="7">
    <location>
        <begin position="941"/>
        <end position="983"/>
    </location>
</feature>
<proteinExistence type="inferred from homology"/>
<feature type="transmembrane region" description="Helical" evidence="8">
    <location>
        <begin position="434"/>
        <end position="458"/>
    </location>
</feature>
<organism evidence="12 13">
    <name type="scientific">Tieghemiomyces parasiticus</name>
    <dbReference type="NCBI Taxonomy" id="78921"/>
    <lineage>
        <taxon>Eukaryota</taxon>
        <taxon>Fungi</taxon>
        <taxon>Fungi incertae sedis</taxon>
        <taxon>Zoopagomycota</taxon>
        <taxon>Kickxellomycotina</taxon>
        <taxon>Dimargaritomycetes</taxon>
        <taxon>Dimargaritales</taxon>
        <taxon>Dimargaritaceae</taxon>
        <taxon>Tieghemiomyces</taxon>
    </lineage>
</organism>
<gene>
    <name evidence="12" type="ORF">IWQ60_010487</name>
</gene>
<dbReference type="InterPro" id="IPR027815">
    <property type="entry name" value="CSC1/OSCA1-like_cyt"/>
</dbReference>
<feature type="transmembrane region" description="Helical" evidence="8">
    <location>
        <begin position="711"/>
        <end position="732"/>
    </location>
</feature>
<feature type="region of interest" description="Disordered" evidence="7">
    <location>
        <begin position="1122"/>
        <end position="1156"/>
    </location>
</feature>
<evidence type="ECO:0000259" key="9">
    <source>
        <dbReference type="Pfam" id="PF02714"/>
    </source>
</evidence>
<dbReference type="InterPro" id="IPR045122">
    <property type="entry name" value="Csc1-like"/>
</dbReference>
<comment type="caution">
    <text evidence="12">The sequence shown here is derived from an EMBL/GenBank/DDBJ whole genome shotgun (WGS) entry which is preliminary data.</text>
</comment>
<protein>
    <recommendedName>
        <fullName evidence="14">DUF221-domain-containing protein</fullName>
    </recommendedName>
</protein>
<feature type="region of interest" description="Disordered" evidence="7">
    <location>
        <begin position="747"/>
        <end position="768"/>
    </location>
</feature>
<dbReference type="OrthoDB" id="1689567at2759"/>
<sequence length="1530" mass="171313">MATIDDANYEKDLVGVGTQFGVASVIIFACIHLFELMRKLPRFRHLFTPRCRLVKNPTPPIPPGLYSWLPAVWRLDERFYYTHVGLDAVMHLRFLRMAATVMALGCLLVLASTLPVNYISDEHARGNEVSQFSVGHLPDNSRFLWIHLTALYLFSFGILMLLHRNSLDYIKMLGDTLALKVRSGSIVPRSVLVSRVPRRLRSEGALKALFEGLGLGVVENATMIRNYSKLNRRVTQRKNIMQDLEQAHLDLARGFVRLVRRRPNLLDPLPVDYAEKAPHHDQACADMRRYLQLTRRGRKNRTELEALIHDDPHFFWRALARLYRPILDACQPKIYAKGISELEWDPKIDTYLYKLSRAERRVRQLRRVGRVPAQFKTTHYGVVTFQNFNSAQACVQLAVSGRIHSLETRACPEPRDLLWSNFLMDERQKFVRTLVVNACVWTLIIIWLVPMGSFLTLAKVDKLSKVFPFLKPLLVQNQWLQNIISRNLPSMLVSLTNVILPFILFAISRQQYFPSHSALERTVIRRNFYFAIFNLLIFFLVGPPVIDSIETWIQDPVSVIRRLVDGFVNQGDAFFVNYVIFTCCSHYLELAQIGVPLFSTLVADNRWLLSTPRKAQRYRSPWSFPYFYYLPTHLLIFVITVSFACLSPLIIPFALFYFVSAYMVYKHQFAYAYVKQYEANGRFWIDITNFCLFGVCFAVGVFILVMALKKAIAQAITTVPLFALSIYFAFYVRQHLFPRMRAVPLDRTDSPRPAVPAPPAGPADAMTALTSPRHLSPATATFLTRAERAPGSKGRRSTLSHPPAAPHEAPSSLSLVSEFSTNTSMADDDDDYEDQRGGSRPTSVRNGRLSAWLTALWQWWERARLTLFVSSVDYTADDPVMLQMYRGAQPRVIRSMSGYPCLQPSHTVSGRAATLRRHTLHRQEDPLHAREIGLMRAGMEETSLRLPNRSRSTSATTGPAGPGPASIPTSPGTPPFSPRGADLARPLSLVSLPESDLSANDASVSNLKRTQDLSSPLESYLHPRLIKPLTRRLWLPCNPLQRLYHNLERECVELDSALVTAALLATNPAAGRLRSTHKIGQHYDELSASRRSLLDHIPYLYRTYEVINRTAKDLTVNTQRIFGDRSAGSSPHVDKTDLDEPPPARPRPRLEEQDRTLWPFPFRARNRSSRSDFGHLFTAIRRSFSSPDRETPASPTRVEPHPDGSPSELPSTAIAFPHGVSQYDSPRDSVLSDHPRYVLRGLELPITPLAARTLDSVPHRTSQITLVPPRLASASSPSVVLDAPRTSLDDLESSSGPSGTRASRSTRDSSVTRRHSLGRLHLSSSSLDFSGPSADLAPSSTAGRISGSIWNALNPSAAAQHQPTEARPLIVPASEACTPPGRASLPPSTSDSAPIDPTSRAVRSVPAGGSTIIRDGRNSQPAPAIRHPLETLPEHDPLHAAVIDIGDGHHLYHAAETSEPREGAHDPFASFGYPRRPHGVSQTSGVTEDSELVSDDALSPCSDSDGSDTDSCPESSTRRQDLRGMYEEDW</sequence>
<evidence type="ECO:0000256" key="6">
    <source>
        <dbReference type="ARBA" id="ARBA00023136"/>
    </source>
</evidence>
<feature type="transmembrane region" description="Helical" evidence="8">
    <location>
        <begin position="94"/>
        <end position="114"/>
    </location>
</feature>
<keyword evidence="3" id="KW-0813">Transport</keyword>
<feature type="region of interest" description="Disordered" evidence="7">
    <location>
        <begin position="1184"/>
        <end position="1213"/>
    </location>
</feature>
<evidence type="ECO:0000256" key="7">
    <source>
        <dbReference type="SAM" id="MobiDB-lite"/>
    </source>
</evidence>
<feature type="region of interest" description="Disordered" evidence="7">
    <location>
        <begin position="786"/>
        <end position="813"/>
    </location>
</feature>
<dbReference type="EMBL" id="JANBPT010001009">
    <property type="protein sequence ID" value="KAJ1910758.1"/>
    <property type="molecule type" value="Genomic_DNA"/>
</dbReference>
<evidence type="ECO:0000256" key="2">
    <source>
        <dbReference type="ARBA" id="ARBA00007779"/>
    </source>
</evidence>
<dbReference type="GO" id="GO:0005886">
    <property type="term" value="C:plasma membrane"/>
    <property type="evidence" value="ECO:0007669"/>
    <property type="project" value="TreeGrafter"/>
</dbReference>
<evidence type="ECO:0000313" key="13">
    <source>
        <dbReference type="Proteomes" id="UP001150569"/>
    </source>
</evidence>
<dbReference type="Pfam" id="PF13967">
    <property type="entry name" value="RSN1_TM"/>
    <property type="match status" value="1"/>
</dbReference>
<evidence type="ECO:0000259" key="10">
    <source>
        <dbReference type="Pfam" id="PF13967"/>
    </source>
</evidence>
<evidence type="ECO:0000256" key="8">
    <source>
        <dbReference type="SAM" id="Phobius"/>
    </source>
</evidence>
<dbReference type="Proteomes" id="UP001150569">
    <property type="component" value="Unassembled WGS sequence"/>
</dbReference>
<evidence type="ECO:0000313" key="12">
    <source>
        <dbReference type="EMBL" id="KAJ1910758.1"/>
    </source>
</evidence>
<keyword evidence="13" id="KW-1185">Reference proteome</keyword>
<feature type="transmembrane region" description="Helical" evidence="8">
    <location>
        <begin position="683"/>
        <end position="705"/>
    </location>
</feature>
<keyword evidence="4 8" id="KW-0812">Transmembrane</keyword>
<feature type="domain" description="CSC1/OSCA1-like 7TM region" evidence="9">
    <location>
        <begin position="432"/>
        <end position="699"/>
    </location>
</feature>
<evidence type="ECO:0000256" key="3">
    <source>
        <dbReference type="ARBA" id="ARBA00022448"/>
    </source>
</evidence>
<evidence type="ECO:0008006" key="14">
    <source>
        <dbReference type="Google" id="ProtNLM"/>
    </source>
</evidence>
<comment type="subcellular location">
    <subcellularLocation>
        <location evidence="1">Membrane</location>
        <topology evidence="1">Multi-pass membrane protein</topology>
    </subcellularLocation>
</comment>
<feature type="region of interest" description="Disordered" evidence="7">
    <location>
        <begin position="824"/>
        <end position="843"/>
    </location>
</feature>
<dbReference type="GO" id="GO:0005227">
    <property type="term" value="F:calcium-activated cation channel activity"/>
    <property type="evidence" value="ECO:0007669"/>
    <property type="project" value="InterPro"/>
</dbReference>
<feature type="transmembrane region" description="Helical" evidence="8">
    <location>
        <begin position="634"/>
        <end position="662"/>
    </location>
</feature>
<dbReference type="PANTHER" id="PTHR13018:SF5">
    <property type="entry name" value="RE44586P"/>
    <property type="match status" value="1"/>
</dbReference>
<comment type="similarity">
    <text evidence="2">Belongs to the CSC1 (TC 1.A.17) family.</text>
</comment>